<feature type="non-terminal residue" evidence="1">
    <location>
        <position position="164"/>
    </location>
</feature>
<gene>
    <name evidence="1" type="ORF">BaRGS_00022111</name>
</gene>
<comment type="caution">
    <text evidence="1">The sequence shown here is derived from an EMBL/GenBank/DDBJ whole genome shotgun (WGS) entry which is preliminary data.</text>
</comment>
<accession>A0ABD0KHN5</accession>
<organism evidence="1 2">
    <name type="scientific">Batillaria attramentaria</name>
    <dbReference type="NCBI Taxonomy" id="370345"/>
    <lineage>
        <taxon>Eukaryota</taxon>
        <taxon>Metazoa</taxon>
        <taxon>Spiralia</taxon>
        <taxon>Lophotrochozoa</taxon>
        <taxon>Mollusca</taxon>
        <taxon>Gastropoda</taxon>
        <taxon>Caenogastropoda</taxon>
        <taxon>Sorbeoconcha</taxon>
        <taxon>Cerithioidea</taxon>
        <taxon>Batillariidae</taxon>
        <taxon>Batillaria</taxon>
    </lineage>
</organism>
<dbReference type="AlphaFoldDB" id="A0ABD0KHN5"/>
<dbReference type="Proteomes" id="UP001519460">
    <property type="component" value="Unassembled WGS sequence"/>
</dbReference>
<keyword evidence="2" id="KW-1185">Reference proteome</keyword>
<reference evidence="1 2" key="1">
    <citation type="journal article" date="2023" name="Sci. Data">
        <title>Genome assembly of the Korean intertidal mud-creeper Batillaria attramentaria.</title>
        <authorList>
            <person name="Patra A.K."/>
            <person name="Ho P.T."/>
            <person name="Jun S."/>
            <person name="Lee S.J."/>
            <person name="Kim Y."/>
            <person name="Won Y.J."/>
        </authorList>
    </citation>
    <scope>NUCLEOTIDE SEQUENCE [LARGE SCALE GENOMIC DNA]</scope>
    <source>
        <strain evidence="1">Wonlab-2016</strain>
    </source>
</reference>
<evidence type="ECO:0000313" key="1">
    <source>
        <dbReference type="EMBL" id="KAK7486586.1"/>
    </source>
</evidence>
<protein>
    <submittedName>
        <fullName evidence="1">Uncharacterized protein</fullName>
    </submittedName>
</protein>
<name>A0ABD0KHN5_9CAEN</name>
<dbReference type="EMBL" id="JACVVK020000176">
    <property type="protein sequence ID" value="KAK7486586.1"/>
    <property type="molecule type" value="Genomic_DNA"/>
</dbReference>
<proteinExistence type="predicted"/>
<sequence>EENVIFADCSSSDIKVEGTWSFIVRIRRETIKTPTFPRNCVAGHHVGLEAGRQSQTPPPLNLLMQREKPTVNTDHAVSIHNSPPAQHGGVIELDVRVRVQLRIEHQDSETSRTSPLYDLIGQGVLGAGMVTVSDHNVPAKADVLSLSQTVTSRVLWAGRSETAS</sequence>
<feature type="non-terminal residue" evidence="1">
    <location>
        <position position="1"/>
    </location>
</feature>
<evidence type="ECO:0000313" key="2">
    <source>
        <dbReference type="Proteomes" id="UP001519460"/>
    </source>
</evidence>